<dbReference type="Gene3D" id="3.30.450.20">
    <property type="entry name" value="PAS domain"/>
    <property type="match status" value="2"/>
</dbReference>
<evidence type="ECO:0000259" key="8">
    <source>
        <dbReference type="PROSITE" id="PS50113"/>
    </source>
</evidence>
<dbReference type="GO" id="GO:0004673">
    <property type="term" value="F:protein histidine kinase activity"/>
    <property type="evidence" value="ECO:0007669"/>
    <property type="project" value="UniProtKB-EC"/>
</dbReference>
<dbReference type="Gene3D" id="3.30.450.40">
    <property type="match status" value="1"/>
</dbReference>
<dbReference type="PROSITE" id="PS50109">
    <property type="entry name" value="HIS_KIN"/>
    <property type="match status" value="1"/>
</dbReference>
<keyword evidence="5 9" id="KW-0418">Kinase</keyword>
<dbReference type="InterPro" id="IPR036890">
    <property type="entry name" value="HATPase_C_sf"/>
</dbReference>
<dbReference type="SUPFAM" id="SSF55781">
    <property type="entry name" value="GAF domain-like"/>
    <property type="match status" value="1"/>
</dbReference>
<dbReference type="InterPro" id="IPR035965">
    <property type="entry name" value="PAS-like_dom_sf"/>
</dbReference>
<dbReference type="InterPro" id="IPR005467">
    <property type="entry name" value="His_kinase_dom"/>
</dbReference>
<proteinExistence type="predicted"/>
<evidence type="ECO:0000256" key="5">
    <source>
        <dbReference type="ARBA" id="ARBA00022777"/>
    </source>
</evidence>
<dbReference type="STRING" id="28892.Metli_2464"/>
<evidence type="ECO:0000256" key="4">
    <source>
        <dbReference type="ARBA" id="ARBA00022679"/>
    </source>
</evidence>
<dbReference type="Pfam" id="PF02518">
    <property type="entry name" value="HATPase_c"/>
    <property type="match status" value="1"/>
</dbReference>
<keyword evidence="4" id="KW-0808">Transferase</keyword>
<dbReference type="SMART" id="SM00086">
    <property type="entry name" value="PAC"/>
    <property type="match status" value="1"/>
</dbReference>
<sequence>MMRQIVLGIEMSDADREAGASGPDLALYIDHADFALLVLGADGRVRFVNQEGCDLLGYPRERLIGRDWFETCIPEPDRADARLAFRRSLERGDAEAGAAETVLTGSGSLRRIAWRSRVFRDAGGAVLGAVRSGAAAPERRPRPHETSWSLPTRENFSARARLLFDSCRALVGARAGFLTVFEEGGGALILDPGAGGRDVESSLSALVGSLRAGSYPGDGAAIENDLPGSRWGQVLPSGGSALGNILIAPLLFEGSSLGLLGFAGKPKGFTGDDAALAAVFADIVALAFNDAEIYRQLVDSERRYHTLAEIAPVGIFRTDRSGDCVYVNSYWSAITGVPLEEALGKGWERALHPDDRDRVLARWSDVLGGKCEFQEEYRFLRPDGAVFWVLGSGTRETNPEGEPIGYVRTTIDITERKRDETALKMVNKKLNLLSSITRHDILNQLTVLLGSMTLLIDDVRDPDTVRMLARSMDAARTIERQILFTRDYEEIGVNAPRWFDVEETVRVAASGLPEALRILAADVGDLEVYADPLLQKVFYNLVENSLRHGGAVTRIGVSAEPSGNDLVLVFEDDGAGVPAGLKEQIFRREYYVHTGFGLFLSREILAITGIAIRETGTPGKGARFELLVPGGAFRYR</sequence>
<dbReference type="Pfam" id="PF08447">
    <property type="entry name" value="PAS_3"/>
    <property type="match status" value="1"/>
</dbReference>
<name>J0S3C7_9EURY</name>
<feature type="domain" description="PAS" evidence="7">
    <location>
        <begin position="21"/>
        <end position="92"/>
    </location>
</feature>
<feature type="domain" description="PAC" evidence="8">
    <location>
        <begin position="373"/>
        <end position="425"/>
    </location>
</feature>
<dbReference type="InterPro" id="IPR029016">
    <property type="entry name" value="GAF-like_dom_sf"/>
</dbReference>
<organism evidence="9 10">
    <name type="scientific">Methanofollis liminatans DSM 4140</name>
    <dbReference type="NCBI Taxonomy" id="28892"/>
    <lineage>
        <taxon>Archaea</taxon>
        <taxon>Methanobacteriati</taxon>
        <taxon>Methanobacteriota</taxon>
        <taxon>Stenosarchaea group</taxon>
        <taxon>Methanomicrobia</taxon>
        <taxon>Methanomicrobiales</taxon>
        <taxon>Methanomicrobiaceae</taxon>
        <taxon>Methanofollis</taxon>
    </lineage>
</organism>
<dbReference type="PROSITE" id="PS50113">
    <property type="entry name" value="PAC"/>
    <property type="match status" value="1"/>
</dbReference>
<dbReference type="PANTHER" id="PTHR43304:SF1">
    <property type="entry name" value="PAC DOMAIN-CONTAINING PROTEIN"/>
    <property type="match status" value="1"/>
</dbReference>
<keyword evidence="3" id="KW-0597">Phosphoprotein</keyword>
<dbReference type="Proteomes" id="UP000005095">
    <property type="component" value="Chromosome"/>
</dbReference>
<dbReference type="EMBL" id="CM001555">
    <property type="protein sequence ID" value="EJG08401.1"/>
    <property type="molecule type" value="Genomic_DNA"/>
</dbReference>
<dbReference type="InterPro" id="IPR000700">
    <property type="entry name" value="PAS-assoc_C"/>
</dbReference>
<feature type="domain" description="Histidine kinase" evidence="6">
    <location>
        <begin position="534"/>
        <end position="632"/>
    </location>
</feature>
<dbReference type="SMART" id="SM00091">
    <property type="entry name" value="PAS"/>
    <property type="match status" value="2"/>
</dbReference>
<evidence type="ECO:0000313" key="9">
    <source>
        <dbReference type="EMBL" id="EJG08401.1"/>
    </source>
</evidence>
<dbReference type="InterPro" id="IPR013656">
    <property type="entry name" value="PAS_4"/>
</dbReference>
<comment type="catalytic activity">
    <reaction evidence="1">
        <text>ATP + protein L-histidine = ADP + protein N-phospho-L-histidine.</text>
        <dbReference type="EC" id="2.7.13.3"/>
    </reaction>
</comment>
<dbReference type="PANTHER" id="PTHR43304">
    <property type="entry name" value="PHYTOCHROME-LIKE PROTEIN CPH1"/>
    <property type="match status" value="1"/>
</dbReference>
<accession>J0S3C7</accession>
<reference evidence="9 10" key="1">
    <citation type="submission" date="2011-08" db="EMBL/GenBank/DDBJ databases">
        <title>The complete genome of Methanofollis liminatans DSM 4140.</title>
        <authorList>
            <consortium name="US DOE Joint Genome Institute (JGI-PGF)"/>
            <person name="Lucas S."/>
            <person name="Han J."/>
            <person name="Lapidus A."/>
            <person name="Bruce D."/>
            <person name="Goodwin L."/>
            <person name="Pitluck S."/>
            <person name="Peters L."/>
            <person name="Kyrpides N."/>
            <person name="Mavromatis K."/>
            <person name="Ivanova N."/>
            <person name="Mikhailova N."/>
            <person name="Lu M."/>
            <person name="Detter J.C."/>
            <person name="Tapia R."/>
            <person name="Han C."/>
            <person name="Land M."/>
            <person name="Hauser L."/>
            <person name="Markowitz V."/>
            <person name="Cheng J.-F."/>
            <person name="Hugenholtz P."/>
            <person name="Woyke T."/>
            <person name="Wu D."/>
            <person name="Spring S."/>
            <person name="Schuler E."/>
            <person name="Brambilla E."/>
            <person name="Klenk H.-P."/>
            <person name="Eisen J.A."/>
        </authorList>
    </citation>
    <scope>NUCLEOTIDE SEQUENCE [LARGE SCALE GENOMIC DNA]</scope>
    <source>
        <strain evidence="9 10">DSM 4140</strain>
    </source>
</reference>
<dbReference type="InterPro" id="IPR003594">
    <property type="entry name" value="HATPase_dom"/>
</dbReference>
<evidence type="ECO:0000313" key="10">
    <source>
        <dbReference type="Proteomes" id="UP000005095"/>
    </source>
</evidence>
<dbReference type="PROSITE" id="PS50112">
    <property type="entry name" value="PAS"/>
    <property type="match status" value="2"/>
</dbReference>
<dbReference type="InterPro" id="IPR000014">
    <property type="entry name" value="PAS"/>
</dbReference>
<evidence type="ECO:0000256" key="3">
    <source>
        <dbReference type="ARBA" id="ARBA00022553"/>
    </source>
</evidence>
<evidence type="ECO:0000256" key="2">
    <source>
        <dbReference type="ARBA" id="ARBA00012438"/>
    </source>
</evidence>
<keyword evidence="10" id="KW-1185">Reference proteome</keyword>
<evidence type="ECO:0000259" key="7">
    <source>
        <dbReference type="PROSITE" id="PS50112"/>
    </source>
</evidence>
<dbReference type="HOGENOM" id="CLU_000445_114_58_2"/>
<dbReference type="InterPro" id="IPR001610">
    <property type="entry name" value="PAC"/>
</dbReference>
<dbReference type="InterPro" id="IPR003018">
    <property type="entry name" value="GAF"/>
</dbReference>
<dbReference type="AlphaFoldDB" id="J0S3C7"/>
<dbReference type="NCBIfam" id="TIGR00229">
    <property type="entry name" value="sensory_box"/>
    <property type="match status" value="2"/>
</dbReference>
<dbReference type="EC" id="2.7.13.3" evidence="2"/>
<dbReference type="SUPFAM" id="SSF55785">
    <property type="entry name" value="PYP-like sensor domain (PAS domain)"/>
    <property type="match status" value="2"/>
</dbReference>
<dbReference type="InterPro" id="IPR013655">
    <property type="entry name" value="PAS_fold_3"/>
</dbReference>
<dbReference type="Pfam" id="PF08448">
    <property type="entry name" value="PAS_4"/>
    <property type="match status" value="1"/>
</dbReference>
<dbReference type="SMART" id="SM00387">
    <property type="entry name" value="HATPase_c"/>
    <property type="match status" value="1"/>
</dbReference>
<dbReference type="Pfam" id="PF13185">
    <property type="entry name" value="GAF_2"/>
    <property type="match status" value="1"/>
</dbReference>
<evidence type="ECO:0000256" key="1">
    <source>
        <dbReference type="ARBA" id="ARBA00000085"/>
    </source>
</evidence>
<gene>
    <name evidence="9" type="ORF">Metli_2464</name>
</gene>
<dbReference type="Gene3D" id="3.30.565.10">
    <property type="entry name" value="Histidine kinase-like ATPase, C-terminal domain"/>
    <property type="match status" value="1"/>
</dbReference>
<feature type="domain" description="PAS" evidence="7">
    <location>
        <begin position="300"/>
        <end position="370"/>
    </location>
</feature>
<dbReference type="SUPFAM" id="SSF55874">
    <property type="entry name" value="ATPase domain of HSP90 chaperone/DNA topoisomerase II/histidine kinase"/>
    <property type="match status" value="1"/>
</dbReference>
<evidence type="ECO:0000259" key="6">
    <source>
        <dbReference type="PROSITE" id="PS50109"/>
    </source>
</evidence>
<dbReference type="CDD" id="cd00130">
    <property type="entry name" value="PAS"/>
    <property type="match status" value="2"/>
</dbReference>
<protein>
    <recommendedName>
        <fullName evidence="2">histidine kinase</fullName>
        <ecNumber evidence="2">2.7.13.3</ecNumber>
    </recommendedName>
</protein>
<dbReference type="InterPro" id="IPR052162">
    <property type="entry name" value="Sensor_kinase/Photoreceptor"/>
</dbReference>